<dbReference type="InterPro" id="IPR010930">
    <property type="entry name" value="Flg_bb/hook_C_dom"/>
</dbReference>
<keyword evidence="6 7" id="KW-0975">Bacterial flagellum</keyword>
<evidence type="ECO:0000313" key="10">
    <source>
        <dbReference type="EMBL" id="SEH61955.1"/>
    </source>
</evidence>
<dbReference type="PANTHER" id="PTHR30033:SF1">
    <property type="entry name" value="FLAGELLAR HOOK-ASSOCIATED PROTEIN 1"/>
    <property type="match status" value="1"/>
</dbReference>
<keyword evidence="5 7" id="KW-0964">Secreted</keyword>
<evidence type="ECO:0000256" key="4">
    <source>
        <dbReference type="ARBA" id="ARBA00016244"/>
    </source>
</evidence>
<dbReference type="Pfam" id="PF06429">
    <property type="entry name" value="Flg_bbr_C"/>
    <property type="match status" value="1"/>
</dbReference>
<name>A0A1H6JRL9_MAGFU</name>
<sequence>MSLNVALSTASRSLRTIETQMAVASANLSNADVEGYTRKSATKVTNVTAGIGTGATITEIVSKADPWLLKSIVATTSTNESASVSADYLDRLGDALGSLSSDSDSSGDTLASSISSLSSVLTELATTPDSSTLKSEVVGDLDDAASALRTTSSEVQSLRQGADSDIADAVETANNALTAIDELNDSIVRAQASGQSTADLEDQRINKVADLAAVMGVSYFTQANGAMVIYTSGGAPLLNSTVHTLSFSEAGTVTSSASLSGVKLDGTDITSSIKTGSISALVTLRDKTLPAIQTELDEIATSLADSLNGVHNDSTASPPPSSLTGSVTGLDSASELTATGTLSVAVTDADGLTVHAATFDLSGYSDVGSLVGAINGAGLGLTADIDATTGAVTLTADDTTTGIALSGGTVTSLNGTALSTEKSLSAALGLNDLLIGTGAETIAVRADILSSPSLLATSALDTATTALTTGGVAVSDGTGAQVQSLADALTSAGVTTKAANMVSGVSSRLSSASDEAASQETTLSTLTSSFSSKYGVNVDEESATISALENSYSASAQVISTAKSMFDALLQAVS</sequence>
<dbReference type="NCBIfam" id="TIGR02492">
    <property type="entry name" value="flgK_ends"/>
    <property type="match status" value="1"/>
</dbReference>
<proteinExistence type="inferred from homology"/>
<dbReference type="GO" id="GO:0005576">
    <property type="term" value="C:extracellular region"/>
    <property type="evidence" value="ECO:0007669"/>
    <property type="project" value="UniProtKB-SubCell"/>
</dbReference>
<dbReference type="InterPro" id="IPR002371">
    <property type="entry name" value="FlgK"/>
</dbReference>
<comment type="similarity">
    <text evidence="3 7">Belongs to the flagella basal body rod proteins family.</text>
</comment>
<dbReference type="InterPro" id="IPR053927">
    <property type="entry name" value="FlgK_helical"/>
</dbReference>
<evidence type="ECO:0000256" key="7">
    <source>
        <dbReference type="RuleBase" id="RU362065"/>
    </source>
</evidence>
<dbReference type="PANTHER" id="PTHR30033">
    <property type="entry name" value="FLAGELLAR HOOK-ASSOCIATED PROTEIN 1"/>
    <property type="match status" value="1"/>
</dbReference>
<reference evidence="11" key="1">
    <citation type="submission" date="2016-10" db="EMBL/GenBank/DDBJ databases">
        <authorList>
            <person name="Varghese N."/>
            <person name="Submissions S."/>
        </authorList>
    </citation>
    <scope>NUCLEOTIDE SEQUENCE [LARGE SCALE GENOMIC DNA]</scope>
    <source>
        <strain evidence="11">DSM 13234</strain>
    </source>
</reference>
<dbReference type="SUPFAM" id="SSF64518">
    <property type="entry name" value="Phase 1 flagellin"/>
    <property type="match status" value="1"/>
</dbReference>
<evidence type="ECO:0000313" key="11">
    <source>
        <dbReference type="Proteomes" id="UP000182983"/>
    </source>
</evidence>
<dbReference type="GO" id="GO:0044780">
    <property type="term" value="P:bacterial-type flagellum assembly"/>
    <property type="evidence" value="ECO:0007669"/>
    <property type="project" value="InterPro"/>
</dbReference>
<keyword evidence="10" id="KW-0969">Cilium</keyword>
<evidence type="ECO:0000256" key="1">
    <source>
        <dbReference type="ARBA" id="ARBA00004365"/>
    </source>
</evidence>
<evidence type="ECO:0000256" key="3">
    <source>
        <dbReference type="ARBA" id="ARBA00009677"/>
    </source>
</evidence>
<organism evidence="10 11">
    <name type="scientific">Magnetospirillum fulvum</name>
    <name type="common">Rhodospirillum fulvum</name>
    <dbReference type="NCBI Taxonomy" id="1082"/>
    <lineage>
        <taxon>Bacteria</taxon>
        <taxon>Pseudomonadati</taxon>
        <taxon>Pseudomonadota</taxon>
        <taxon>Alphaproteobacteria</taxon>
        <taxon>Rhodospirillales</taxon>
        <taxon>Rhodospirillaceae</taxon>
        <taxon>Magnetospirillum</taxon>
    </lineage>
</organism>
<dbReference type="GO" id="GO:0005198">
    <property type="term" value="F:structural molecule activity"/>
    <property type="evidence" value="ECO:0007669"/>
    <property type="project" value="UniProtKB-UniRule"/>
</dbReference>
<evidence type="ECO:0000256" key="2">
    <source>
        <dbReference type="ARBA" id="ARBA00004613"/>
    </source>
</evidence>
<feature type="domain" description="Flagellar hook-associated protein FlgK helical" evidence="9">
    <location>
        <begin position="106"/>
        <end position="313"/>
    </location>
</feature>
<gene>
    <name evidence="7" type="primary">flgK</name>
    <name evidence="10" type="ORF">SAMN04244559_03195</name>
</gene>
<protein>
    <recommendedName>
        <fullName evidence="4 7">Flagellar hook-associated protein 1</fullName>
        <shortName evidence="7">HAP1</shortName>
    </recommendedName>
</protein>
<dbReference type="GO" id="GO:0009424">
    <property type="term" value="C:bacterial-type flagellum hook"/>
    <property type="evidence" value="ECO:0007669"/>
    <property type="project" value="UniProtKB-UniRule"/>
</dbReference>
<evidence type="ECO:0000259" key="9">
    <source>
        <dbReference type="Pfam" id="PF22638"/>
    </source>
</evidence>
<keyword evidence="10" id="KW-0966">Cell projection</keyword>
<keyword evidence="10" id="KW-0282">Flagellum</keyword>
<evidence type="ECO:0000259" key="8">
    <source>
        <dbReference type="Pfam" id="PF06429"/>
    </source>
</evidence>
<comment type="subcellular location">
    <subcellularLocation>
        <location evidence="1 7">Bacterial flagellum</location>
    </subcellularLocation>
    <subcellularLocation>
        <location evidence="2 7">Secreted</location>
    </subcellularLocation>
</comment>
<dbReference type="PRINTS" id="PR01005">
    <property type="entry name" value="FLGHOOKAP1"/>
</dbReference>
<dbReference type="AlphaFoldDB" id="A0A1H6JRL9"/>
<dbReference type="EMBL" id="FNWO01000017">
    <property type="protein sequence ID" value="SEH61955.1"/>
    <property type="molecule type" value="Genomic_DNA"/>
</dbReference>
<keyword evidence="11" id="KW-1185">Reference proteome</keyword>
<accession>A0A1H6JRL9</accession>
<dbReference type="Proteomes" id="UP000182983">
    <property type="component" value="Unassembled WGS sequence"/>
</dbReference>
<evidence type="ECO:0000256" key="5">
    <source>
        <dbReference type="ARBA" id="ARBA00022525"/>
    </source>
</evidence>
<dbReference type="Pfam" id="PF22638">
    <property type="entry name" value="FlgK_D1"/>
    <property type="match status" value="1"/>
</dbReference>
<feature type="domain" description="Flagellar basal-body/hook protein C-terminal" evidence="8">
    <location>
        <begin position="530"/>
        <end position="571"/>
    </location>
</feature>
<evidence type="ECO:0000256" key="6">
    <source>
        <dbReference type="ARBA" id="ARBA00023143"/>
    </source>
</evidence>